<dbReference type="Proteomes" id="UP000887568">
    <property type="component" value="Unplaced"/>
</dbReference>
<dbReference type="OrthoDB" id="205623at2759"/>
<evidence type="ECO:0000313" key="5">
    <source>
        <dbReference type="Proteomes" id="UP000887568"/>
    </source>
</evidence>
<dbReference type="InterPro" id="IPR027417">
    <property type="entry name" value="P-loop_NTPase"/>
</dbReference>
<dbReference type="GeneID" id="119729481"/>
<keyword evidence="2" id="KW-0808">Transferase</keyword>
<evidence type="ECO:0000256" key="2">
    <source>
        <dbReference type="ARBA" id="ARBA00022679"/>
    </source>
</evidence>
<dbReference type="RefSeq" id="XP_038057976.1">
    <property type="nucleotide sequence ID" value="XM_038202048.1"/>
</dbReference>
<name>A0A914A3M1_PATMI</name>
<dbReference type="OMA" id="TISARCI"/>
<accession>A0A914A3M1</accession>
<dbReference type="SUPFAM" id="SSF52540">
    <property type="entry name" value="P-loop containing nucleoside triphosphate hydrolases"/>
    <property type="match status" value="1"/>
</dbReference>
<organism evidence="4 5">
    <name type="scientific">Patiria miniata</name>
    <name type="common">Bat star</name>
    <name type="synonym">Asterina miniata</name>
    <dbReference type="NCBI Taxonomy" id="46514"/>
    <lineage>
        <taxon>Eukaryota</taxon>
        <taxon>Metazoa</taxon>
        <taxon>Echinodermata</taxon>
        <taxon>Eleutherozoa</taxon>
        <taxon>Asterozoa</taxon>
        <taxon>Asteroidea</taxon>
        <taxon>Valvatacea</taxon>
        <taxon>Valvatida</taxon>
        <taxon>Asterinidae</taxon>
        <taxon>Patiria</taxon>
    </lineage>
</organism>
<dbReference type="EnsemblMetazoa" id="XM_038202048.1">
    <property type="protein sequence ID" value="XP_038057976.1"/>
    <property type="gene ID" value="LOC119729481"/>
</dbReference>
<evidence type="ECO:0000313" key="4">
    <source>
        <dbReference type="EnsemblMetazoa" id="XP_038057976.1"/>
    </source>
</evidence>
<sequence length="311" mass="35645">MSHQTDSGDDICWYTDETPADHFLTNRANSWMAVVDGTISARCISTALLKDIKEMTVRKDDVWLAAFPKAGTKWCAEIISRVLGFGDSPIAEANKAGLGIPLEYNFPLHSPPDVSASARLHHRVADKWQSPRILTTHLRVDRLPHQIFAKKAKVIYVMRNPKDTLVSFYTYTSAPQFQGQRVDWKTLFQCHLDGHYPGGSWWAHVQGYWAHRSEINFLILTYENMKQDHPSAVRQIADFLEVTLTDEQVGHVVEATSFESMKERAVNTHTEGHYRKGQVGDWKNYFTKAESEAFDEKIERLRRETGITFQF</sequence>
<proteinExistence type="inferred from homology"/>
<dbReference type="Gene3D" id="3.40.50.300">
    <property type="entry name" value="P-loop containing nucleotide triphosphate hydrolases"/>
    <property type="match status" value="1"/>
</dbReference>
<comment type="similarity">
    <text evidence="1">Belongs to the sulfotransferase 1 family.</text>
</comment>
<evidence type="ECO:0000256" key="1">
    <source>
        <dbReference type="ARBA" id="ARBA00005771"/>
    </source>
</evidence>
<evidence type="ECO:0000259" key="3">
    <source>
        <dbReference type="Pfam" id="PF00685"/>
    </source>
</evidence>
<reference evidence="4" key="1">
    <citation type="submission" date="2022-11" db="UniProtKB">
        <authorList>
            <consortium name="EnsemblMetazoa"/>
        </authorList>
    </citation>
    <scope>IDENTIFICATION</scope>
</reference>
<protein>
    <recommendedName>
        <fullName evidence="3">Sulfotransferase domain-containing protein</fullName>
    </recommendedName>
</protein>
<dbReference type="PANTHER" id="PTHR11783">
    <property type="entry name" value="SULFOTRANSFERASE SULT"/>
    <property type="match status" value="1"/>
</dbReference>
<dbReference type="Pfam" id="PF00685">
    <property type="entry name" value="Sulfotransfer_1"/>
    <property type="match status" value="1"/>
</dbReference>
<dbReference type="InterPro" id="IPR000863">
    <property type="entry name" value="Sulfotransferase_dom"/>
</dbReference>
<feature type="domain" description="Sulfotransferase" evidence="3">
    <location>
        <begin position="59"/>
        <end position="301"/>
    </location>
</feature>
<dbReference type="AlphaFoldDB" id="A0A914A3M1"/>
<dbReference type="GO" id="GO:0008146">
    <property type="term" value="F:sulfotransferase activity"/>
    <property type="evidence" value="ECO:0007669"/>
    <property type="project" value="InterPro"/>
</dbReference>
<keyword evidence="5" id="KW-1185">Reference proteome</keyword>